<evidence type="ECO:0000256" key="2">
    <source>
        <dbReference type="ARBA" id="ARBA00004371"/>
    </source>
</evidence>
<dbReference type="GO" id="GO:0005794">
    <property type="term" value="C:Golgi apparatus"/>
    <property type="evidence" value="ECO:0007669"/>
    <property type="project" value="UniProtKB-SubCell"/>
</dbReference>
<dbReference type="Pfam" id="PF04389">
    <property type="entry name" value="Peptidase_M28"/>
    <property type="match status" value="1"/>
</dbReference>
<comment type="caution">
    <text evidence="23">The sequence shown here is derived from an EMBL/GenBank/DDBJ whole genome shotgun (WGS) entry which is preliminary data.</text>
</comment>
<evidence type="ECO:0000256" key="15">
    <source>
        <dbReference type="ARBA" id="ARBA00023034"/>
    </source>
</evidence>
<evidence type="ECO:0000256" key="1">
    <source>
        <dbReference type="ARBA" id="ARBA00004240"/>
    </source>
</evidence>
<keyword evidence="12" id="KW-0378">Hydrolase</keyword>
<organism evidence="23 24">
    <name type="scientific">Artemia franciscana</name>
    <name type="common">Brine shrimp</name>
    <name type="synonym">Artemia sanfranciscana</name>
    <dbReference type="NCBI Taxonomy" id="6661"/>
    <lineage>
        <taxon>Eukaryota</taxon>
        <taxon>Metazoa</taxon>
        <taxon>Ecdysozoa</taxon>
        <taxon>Arthropoda</taxon>
        <taxon>Crustacea</taxon>
        <taxon>Branchiopoda</taxon>
        <taxon>Anostraca</taxon>
        <taxon>Artemiidae</taxon>
        <taxon>Artemia</taxon>
    </lineage>
</organism>
<evidence type="ECO:0000256" key="16">
    <source>
        <dbReference type="ARBA" id="ARBA00023049"/>
    </source>
</evidence>
<evidence type="ECO:0000256" key="20">
    <source>
        <dbReference type="ARBA" id="ARBA00025833"/>
    </source>
</evidence>
<keyword evidence="10" id="KW-0479">Metal-binding</keyword>
<dbReference type="GO" id="GO:0043171">
    <property type="term" value="P:peptide catabolic process"/>
    <property type="evidence" value="ECO:0007669"/>
    <property type="project" value="TreeGrafter"/>
</dbReference>
<keyword evidence="7" id="KW-0964">Secreted</keyword>
<evidence type="ECO:0000256" key="7">
    <source>
        <dbReference type="ARBA" id="ARBA00022525"/>
    </source>
</evidence>
<evidence type="ECO:0000256" key="3">
    <source>
        <dbReference type="ARBA" id="ARBA00004555"/>
    </source>
</evidence>
<keyword evidence="14" id="KW-0862">Zinc</keyword>
<dbReference type="SUPFAM" id="SSF53187">
    <property type="entry name" value="Zn-dependent exopeptidases"/>
    <property type="match status" value="1"/>
</dbReference>
<evidence type="ECO:0000256" key="8">
    <source>
        <dbReference type="ARBA" id="ARBA00022645"/>
    </source>
</evidence>
<dbReference type="GO" id="GO:0070573">
    <property type="term" value="F:metallodipeptidase activity"/>
    <property type="evidence" value="ECO:0007669"/>
    <property type="project" value="InterPro"/>
</dbReference>
<keyword evidence="16" id="KW-0482">Metalloprotease</keyword>
<evidence type="ECO:0000256" key="5">
    <source>
        <dbReference type="ARBA" id="ARBA00010918"/>
    </source>
</evidence>
<evidence type="ECO:0000256" key="9">
    <source>
        <dbReference type="ARBA" id="ARBA00022670"/>
    </source>
</evidence>
<comment type="subcellular location">
    <subcellularLocation>
        <location evidence="1">Endoplasmic reticulum</location>
    </subcellularLocation>
    <subcellularLocation>
        <location evidence="3">Golgi apparatus</location>
    </subcellularLocation>
    <subcellularLocation>
        <location evidence="2">Lysosome</location>
    </subcellularLocation>
    <subcellularLocation>
        <location evidence="4">Secreted</location>
    </subcellularLocation>
</comment>
<evidence type="ECO:0000313" key="23">
    <source>
        <dbReference type="EMBL" id="KAK2721904.1"/>
    </source>
</evidence>
<dbReference type="Gene3D" id="3.50.30.30">
    <property type="match status" value="1"/>
</dbReference>
<gene>
    <name evidence="23" type="ORF">QYM36_002466</name>
</gene>
<evidence type="ECO:0000256" key="4">
    <source>
        <dbReference type="ARBA" id="ARBA00004613"/>
    </source>
</evidence>
<keyword evidence="9" id="KW-0645">Protease</keyword>
<evidence type="ECO:0000256" key="14">
    <source>
        <dbReference type="ARBA" id="ARBA00022833"/>
    </source>
</evidence>
<dbReference type="InterPro" id="IPR007484">
    <property type="entry name" value="Peptidase_M28"/>
</dbReference>
<evidence type="ECO:0000256" key="10">
    <source>
        <dbReference type="ARBA" id="ARBA00022723"/>
    </source>
</evidence>
<dbReference type="Gene3D" id="3.40.630.10">
    <property type="entry name" value="Zn peptidases"/>
    <property type="match status" value="1"/>
</dbReference>
<dbReference type="GO" id="GO:0005764">
    <property type="term" value="C:lysosome"/>
    <property type="evidence" value="ECO:0007669"/>
    <property type="project" value="UniProtKB-SubCell"/>
</dbReference>
<dbReference type="Proteomes" id="UP001187531">
    <property type="component" value="Unassembled WGS sequence"/>
</dbReference>
<dbReference type="GO" id="GO:0005783">
    <property type="term" value="C:endoplasmic reticulum"/>
    <property type="evidence" value="ECO:0007669"/>
    <property type="project" value="UniProtKB-SubCell"/>
</dbReference>
<sequence>MVHQAFGHPNALVSFELMFVAKLNIVFEKTQNPYKRLMMKTLIGIISAILLINTNCHECNPDLVKEIQGYKHVVEQITEEILNGASKGLCYDRLAEFVDAYQKRITGSQVLEDSIDHLLKKYQSEGSVMDKTWKEPVPNVPHWIRGEEEVFLIQPVHKRMSVLAFGGSVATPSGEPVVAEAVVVTSSNDLRSLDTSQVSGKIVVYNQGFEGYFRSNIQVYRDNLYSEIAKLGAIAVLVESSGPLSINSPHTGIMMYLEGERKMPVIAITKEDAQMLRRMYLRGERIVLSVKSNANTLEPSMSYNLIADYNGTKHPDKVVVVSGHIDNWDVGQGAMDDAGGMMIGLISVEIMNRLGLRPKRTIRNILWTAEEQGKLGSKHYFDQHKNELDKFVFVMESDAGTFDPQGLIYTGDRYNGECIIKEILSLLSNVSLFKHRWTSGWVSTDITHFTDAGIPGVGLWDTDGEPDGRYFYFHHTEGDMMTVEDPDALDRAVILWAVTAYIVADITEDFPRMSPEMLLVM</sequence>
<evidence type="ECO:0000256" key="21">
    <source>
        <dbReference type="ARBA" id="ARBA00033328"/>
    </source>
</evidence>
<evidence type="ECO:0000256" key="18">
    <source>
        <dbReference type="ARBA" id="ARBA00023180"/>
    </source>
</evidence>
<evidence type="ECO:0000256" key="11">
    <source>
        <dbReference type="ARBA" id="ARBA00022729"/>
    </source>
</evidence>
<dbReference type="AlphaFoldDB" id="A0AA88LD55"/>
<name>A0AA88LD55_ARTSF</name>
<keyword evidence="17" id="KW-0865">Zymogen</keyword>
<dbReference type="GO" id="GO:0006508">
    <property type="term" value="P:proteolysis"/>
    <property type="evidence" value="ECO:0007669"/>
    <property type="project" value="UniProtKB-KW"/>
</dbReference>
<keyword evidence="19" id="KW-0458">Lysosome</keyword>
<proteinExistence type="inferred from homology"/>
<feature type="domain" description="Peptidase M28" evidence="22">
    <location>
        <begin position="304"/>
        <end position="496"/>
    </location>
</feature>
<protein>
    <recommendedName>
        <fullName evidence="6">Carboxypeptidase Q</fullName>
    </recommendedName>
    <alternativeName>
        <fullName evidence="21">Plasma glutamate carboxypeptidase</fullName>
    </alternativeName>
</protein>
<evidence type="ECO:0000256" key="17">
    <source>
        <dbReference type="ARBA" id="ARBA00023145"/>
    </source>
</evidence>
<accession>A0AA88LD55</accession>
<evidence type="ECO:0000256" key="13">
    <source>
        <dbReference type="ARBA" id="ARBA00022824"/>
    </source>
</evidence>
<dbReference type="GO" id="GO:0005615">
    <property type="term" value="C:extracellular space"/>
    <property type="evidence" value="ECO:0007669"/>
    <property type="project" value="TreeGrafter"/>
</dbReference>
<keyword evidence="18" id="KW-0325">Glycoprotein</keyword>
<dbReference type="GO" id="GO:0004180">
    <property type="term" value="F:carboxypeptidase activity"/>
    <property type="evidence" value="ECO:0007669"/>
    <property type="project" value="UniProtKB-KW"/>
</dbReference>
<evidence type="ECO:0000256" key="6">
    <source>
        <dbReference type="ARBA" id="ARBA00014116"/>
    </source>
</evidence>
<comment type="subunit">
    <text evidence="20">Homodimer. The monomeric form is inactive while the homodimer is active.</text>
</comment>
<dbReference type="InterPro" id="IPR039866">
    <property type="entry name" value="CPQ"/>
</dbReference>
<dbReference type="EMBL" id="JAVRJZ010000005">
    <property type="protein sequence ID" value="KAK2721904.1"/>
    <property type="molecule type" value="Genomic_DNA"/>
</dbReference>
<reference evidence="23" key="1">
    <citation type="submission" date="2023-07" db="EMBL/GenBank/DDBJ databases">
        <title>Chromosome-level genome assembly of Artemia franciscana.</title>
        <authorList>
            <person name="Jo E."/>
        </authorList>
    </citation>
    <scope>NUCLEOTIDE SEQUENCE</scope>
    <source>
        <tissue evidence="23">Whole body</tissue>
    </source>
</reference>
<dbReference type="GO" id="GO:0046872">
    <property type="term" value="F:metal ion binding"/>
    <property type="evidence" value="ECO:0007669"/>
    <property type="project" value="UniProtKB-KW"/>
</dbReference>
<keyword evidence="15" id="KW-0333">Golgi apparatus</keyword>
<keyword evidence="11" id="KW-0732">Signal</keyword>
<evidence type="ECO:0000313" key="24">
    <source>
        <dbReference type="Proteomes" id="UP001187531"/>
    </source>
</evidence>
<evidence type="ECO:0000256" key="19">
    <source>
        <dbReference type="ARBA" id="ARBA00023228"/>
    </source>
</evidence>
<keyword evidence="13" id="KW-0256">Endoplasmic reticulum</keyword>
<comment type="similarity">
    <text evidence="5">Belongs to the peptidase M28 family.</text>
</comment>
<keyword evidence="24" id="KW-1185">Reference proteome</keyword>
<evidence type="ECO:0000259" key="22">
    <source>
        <dbReference type="Pfam" id="PF04389"/>
    </source>
</evidence>
<dbReference type="PANTHER" id="PTHR12053">
    <property type="entry name" value="PROTEASE FAMILY M28 PLASMA GLUTAMATE CARBOXYPEPTIDASE-RELATED"/>
    <property type="match status" value="1"/>
</dbReference>
<dbReference type="PANTHER" id="PTHR12053:SF3">
    <property type="entry name" value="CARBOXYPEPTIDASE Q"/>
    <property type="match status" value="1"/>
</dbReference>
<keyword evidence="8" id="KW-0121">Carboxypeptidase</keyword>
<evidence type="ECO:0000256" key="12">
    <source>
        <dbReference type="ARBA" id="ARBA00022801"/>
    </source>
</evidence>